<protein>
    <submittedName>
        <fullName evidence="1">Uncharacterized protein</fullName>
    </submittedName>
</protein>
<name>A0A0A9GZ60_ARUDO</name>
<evidence type="ECO:0000313" key="1">
    <source>
        <dbReference type="EMBL" id="JAE28829.1"/>
    </source>
</evidence>
<accession>A0A0A9GZ60</accession>
<organism evidence="1">
    <name type="scientific">Arundo donax</name>
    <name type="common">Giant reed</name>
    <name type="synonym">Donax arundinaceus</name>
    <dbReference type="NCBI Taxonomy" id="35708"/>
    <lineage>
        <taxon>Eukaryota</taxon>
        <taxon>Viridiplantae</taxon>
        <taxon>Streptophyta</taxon>
        <taxon>Embryophyta</taxon>
        <taxon>Tracheophyta</taxon>
        <taxon>Spermatophyta</taxon>
        <taxon>Magnoliopsida</taxon>
        <taxon>Liliopsida</taxon>
        <taxon>Poales</taxon>
        <taxon>Poaceae</taxon>
        <taxon>PACMAD clade</taxon>
        <taxon>Arundinoideae</taxon>
        <taxon>Arundineae</taxon>
        <taxon>Arundo</taxon>
    </lineage>
</organism>
<proteinExistence type="predicted"/>
<reference evidence="1" key="2">
    <citation type="journal article" date="2015" name="Data Brief">
        <title>Shoot transcriptome of the giant reed, Arundo donax.</title>
        <authorList>
            <person name="Barrero R.A."/>
            <person name="Guerrero F.D."/>
            <person name="Moolhuijzen P."/>
            <person name="Goolsby J.A."/>
            <person name="Tidwell J."/>
            <person name="Bellgard S.E."/>
            <person name="Bellgard M.I."/>
        </authorList>
    </citation>
    <scope>NUCLEOTIDE SEQUENCE</scope>
    <source>
        <tissue evidence="1">Shoot tissue taken approximately 20 cm above the soil surface</tissue>
    </source>
</reference>
<dbReference type="EMBL" id="GBRH01169067">
    <property type="protein sequence ID" value="JAE28829.1"/>
    <property type="molecule type" value="Transcribed_RNA"/>
</dbReference>
<sequence length="14" mass="1642">MYIIQGNLKFKSSI</sequence>
<reference evidence="1" key="1">
    <citation type="submission" date="2014-09" db="EMBL/GenBank/DDBJ databases">
        <authorList>
            <person name="Magalhaes I.L.F."/>
            <person name="Oliveira U."/>
            <person name="Santos F.R."/>
            <person name="Vidigal T.H.D.A."/>
            <person name="Brescovit A.D."/>
            <person name="Santos A.J."/>
        </authorList>
    </citation>
    <scope>NUCLEOTIDE SEQUENCE</scope>
    <source>
        <tissue evidence="1">Shoot tissue taken approximately 20 cm above the soil surface</tissue>
    </source>
</reference>